<sequence>MSPSAAPADAGPEPMTASTRAGTVVITYISDHVDALNRAIAAFERQAPGSAGAVRVTIHRLRTVIRGYSHLFTKTPPRSQELDHLLEALKRTEDLERLRVHFSDRFDQLGLVTPEYPKWYGALEDEMRESYLDTEGVASQTWVAVLLEQVRLFTEHAQFTRDGDKPASSLMGFLSQTKNHLLETYGKLSYATDLVLARDETRIAAREAHYLAEAAAPALGATGAEIVSRVADLEHLLDRYRQAVIARNWLTRLPGADRADRLTASLAELEKQHLHQLGEDIDRAASDMAERWK</sequence>
<dbReference type="RefSeq" id="WP_208496708.1">
    <property type="nucleotide sequence ID" value="NZ_JAGFNP010000006.1"/>
</dbReference>
<name>A0ABS3U4P7_9ACTN</name>
<dbReference type="EMBL" id="JAGFNP010000006">
    <property type="protein sequence ID" value="MBO3733744.1"/>
    <property type="molecule type" value="Genomic_DNA"/>
</dbReference>
<evidence type="ECO:0000259" key="1">
    <source>
        <dbReference type="SMART" id="SM00880"/>
    </source>
</evidence>
<proteinExistence type="predicted"/>
<reference evidence="2 3" key="1">
    <citation type="submission" date="2021-03" db="EMBL/GenBank/DDBJ databases">
        <title>Glycomyces sp. nov., a novel actinomycete isolated from soil.</title>
        <authorList>
            <person name="Yang X."/>
            <person name="Xu X."/>
        </authorList>
    </citation>
    <scope>NUCLEOTIDE SEQUENCE [LARGE SCALE GENOMIC DNA]</scope>
    <source>
        <strain evidence="2 3">NEAU-S30</strain>
    </source>
</reference>
<organism evidence="2 3">
    <name type="scientific">Glycomyces niveus</name>
    <dbReference type="NCBI Taxonomy" id="2820287"/>
    <lineage>
        <taxon>Bacteria</taxon>
        <taxon>Bacillati</taxon>
        <taxon>Actinomycetota</taxon>
        <taxon>Actinomycetes</taxon>
        <taxon>Glycomycetales</taxon>
        <taxon>Glycomycetaceae</taxon>
        <taxon>Glycomyces</taxon>
    </lineage>
</organism>
<dbReference type="SMART" id="SM00880">
    <property type="entry name" value="CHAD"/>
    <property type="match status" value="1"/>
</dbReference>
<accession>A0ABS3U4P7</accession>
<keyword evidence="3" id="KW-1185">Reference proteome</keyword>
<feature type="domain" description="CHAD" evidence="1">
    <location>
        <begin position="28"/>
        <end position="285"/>
    </location>
</feature>
<protein>
    <submittedName>
        <fullName evidence="2">CHAD domain-containing protein</fullName>
    </submittedName>
</protein>
<dbReference type="Proteomes" id="UP000681341">
    <property type="component" value="Unassembled WGS sequence"/>
</dbReference>
<dbReference type="InterPro" id="IPR038186">
    <property type="entry name" value="CHAD_dom_sf"/>
</dbReference>
<evidence type="ECO:0000313" key="2">
    <source>
        <dbReference type="EMBL" id="MBO3733744.1"/>
    </source>
</evidence>
<dbReference type="InterPro" id="IPR007899">
    <property type="entry name" value="CHAD_dom"/>
</dbReference>
<gene>
    <name evidence="2" type="ORF">J5V16_13000</name>
</gene>
<evidence type="ECO:0000313" key="3">
    <source>
        <dbReference type="Proteomes" id="UP000681341"/>
    </source>
</evidence>
<dbReference type="Gene3D" id="1.40.20.10">
    <property type="entry name" value="CHAD domain"/>
    <property type="match status" value="1"/>
</dbReference>
<dbReference type="Pfam" id="PF05235">
    <property type="entry name" value="CHAD"/>
    <property type="match status" value="1"/>
</dbReference>
<comment type="caution">
    <text evidence="2">The sequence shown here is derived from an EMBL/GenBank/DDBJ whole genome shotgun (WGS) entry which is preliminary data.</text>
</comment>